<dbReference type="EMBL" id="HBIM01006541">
    <property type="protein sequence ID" value="CAE0407766.1"/>
    <property type="molecule type" value="Transcribed_RNA"/>
</dbReference>
<feature type="compositionally biased region" description="Basic and acidic residues" evidence="1">
    <location>
        <begin position="217"/>
        <end position="227"/>
    </location>
</feature>
<dbReference type="GO" id="GO:0035091">
    <property type="term" value="F:phosphatidylinositol binding"/>
    <property type="evidence" value="ECO:0007669"/>
    <property type="project" value="InterPro"/>
</dbReference>
<dbReference type="Gene3D" id="3.30.1520.10">
    <property type="entry name" value="Phox-like domain"/>
    <property type="match status" value="1"/>
</dbReference>
<feature type="region of interest" description="Disordered" evidence="1">
    <location>
        <begin position="1"/>
        <end position="240"/>
    </location>
</feature>
<dbReference type="InterPro" id="IPR001683">
    <property type="entry name" value="PX_dom"/>
</dbReference>
<dbReference type="PANTHER" id="PTHR46757">
    <property type="entry name" value="SORTING NEXIN-RELATED"/>
    <property type="match status" value="1"/>
</dbReference>
<feature type="compositionally biased region" description="Low complexity" evidence="1">
    <location>
        <begin position="199"/>
        <end position="216"/>
    </location>
</feature>
<dbReference type="Pfam" id="PF00787">
    <property type="entry name" value="PX"/>
    <property type="match status" value="1"/>
</dbReference>
<proteinExistence type="predicted"/>
<evidence type="ECO:0000259" key="2">
    <source>
        <dbReference type="PROSITE" id="PS50195"/>
    </source>
</evidence>
<dbReference type="SMART" id="SM00312">
    <property type="entry name" value="PX"/>
    <property type="match status" value="1"/>
</dbReference>
<name>A0A7S3L5P7_9STRA</name>
<dbReference type="PROSITE" id="PS50195">
    <property type="entry name" value="PX"/>
    <property type="match status" value="1"/>
</dbReference>
<protein>
    <recommendedName>
        <fullName evidence="2">PX domain-containing protein</fullName>
    </recommendedName>
</protein>
<feature type="compositionally biased region" description="Basic and acidic residues" evidence="1">
    <location>
        <begin position="187"/>
        <end position="198"/>
    </location>
</feature>
<feature type="compositionally biased region" description="Low complexity" evidence="1">
    <location>
        <begin position="228"/>
        <end position="237"/>
    </location>
</feature>
<feature type="compositionally biased region" description="Low complexity" evidence="1">
    <location>
        <begin position="134"/>
        <end position="143"/>
    </location>
</feature>
<dbReference type="InterPro" id="IPR036871">
    <property type="entry name" value="PX_dom_sf"/>
</dbReference>
<dbReference type="SUPFAM" id="SSF64268">
    <property type="entry name" value="PX domain"/>
    <property type="match status" value="1"/>
</dbReference>
<gene>
    <name evidence="3" type="ORF">ACOF00016_LOCUS5559</name>
</gene>
<feature type="domain" description="PX" evidence="2">
    <location>
        <begin position="399"/>
        <end position="528"/>
    </location>
</feature>
<feature type="compositionally biased region" description="Polar residues" evidence="1">
    <location>
        <begin position="144"/>
        <end position="161"/>
    </location>
</feature>
<feature type="compositionally biased region" description="Pro residues" evidence="1">
    <location>
        <begin position="110"/>
        <end position="133"/>
    </location>
</feature>
<feature type="compositionally biased region" description="Polar residues" evidence="1">
    <location>
        <begin position="335"/>
        <end position="348"/>
    </location>
</feature>
<accession>A0A7S3L5P7</accession>
<dbReference type="InterPro" id="IPR044279">
    <property type="entry name" value="SNX2A/B"/>
</dbReference>
<organism evidence="3">
    <name type="scientific">Amphora coffeiformis</name>
    <dbReference type="NCBI Taxonomy" id="265554"/>
    <lineage>
        <taxon>Eukaryota</taxon>
        <taxon>Sar</taxon>
        <taxon>Stramenopiles</taxon>
        <taxon>Ochrophyta</taxon>
        <taxon>Bacillariophyta</taxon>
        <taxon>Bacillariophyceae</taxon>
        <taxon>Bacillariophycidae</taxon>
        <taxon>Thalassiophysales</taxon>
        <taxon>Catenulaceae</taxon>
        <taxon>Amphora</taxon>
    </lineage>
</organism>
<feature type="compositionally biased region" description="Low complexity" evidence="1">
    <location>
        <begin position="16"/>
        <end position="57"/>
    </location>
</feature>
<dbReference type="AlphaFoldDB" id="A0A7S3L5P7"/>
<feature type="region of interest" description="Disordered" evidence="1">
    <location>
        <begin position="313"/>
        <end position="348"/>
    </location>
</feature>
<dbReference type="PANTHER" id="PTHR46757:SF2">
    <property type="entry name" value="OS05G0346100 PROTEIN"/>
    <property type="match status" value="1"/>
</dbReference>
<sequence length="808" mass="87538">MSSNDNPLFGDDPSDGPVVVAAAAGATPTLSSSSTTNPTTVGGNNNNNNLMASLLSNGGSGGGASNSGAGGGLFGDTDGGGGRLFGDDDDDDDANDPPPFATTSATTPTPTAPPASAPVPAMAPVPAAAPPPASASSTTTTTSLLMQSGLLSGATSTNHVDNNNTTTRTATGGGGLFDEVDQQQQEEQEKQQAAERLRQQQAAEAAQRQQQQAAEAARQKQQEELQRQQDLQQQEQQHQLTDQMQSVYLGNTMAPPQQQQQPPYGGMMAQSMPPYSNTNNIGHVPYGGMPSYGQQQQHQQPMVAHSMMAPAGFYRDHGAPQQQQPSSPYGPQPPHNNSNNMMGGQDANINQNNRYYQSAQTPSVLAGMHNGAQQVALGRPPMTPKLQQPAPVPTFYAAVRVSEPLLIPGQALFGNAPHWSYQIATTLQPQNNNGAAAPSGGVWLVRRRFRHVVALEERLREECPGAVLAPRPDKHATRALEEASTQQSAEFALQRCNELQVYLNQLIKHPYAYATHTLRLFLSLQDDLGTAWPECSNNTFTRLANAGVGAAVKVSEQTQATKFPWQDPLGHIDDYGEEDAELMALASAEQVRMGAVLQAVPKVEGAITLLREGAELKGSTGMELSRMAKEVETTDKELSYPVELVAGGMLRSGRRSKRMALELAAALETFIHQYKLCRYEKMAFQDRRVAIMRRNKERGKADQRAHQLMMQQQRQMYAQQQPYGNNPYGVHAMQNQAINADTMASDAVQECNEIGRRVKSEVNRISWHRRQEWKAAVKVVASANKEAVTENIAIWESVRESFLQAFPE</sequence>
<feature type="compositionally biased region" description="Gly residues" evidence="1">
    <location>
        <begin position="58"/>
        <end position="84"/>
    </location>
</feature>
<reference evidence="3" key="1">
    <citation type="submission" date="2021-01" db="EMBL/GenBank/DDBJ databases">
        <authorList>
            <person name="Corre E."/>
            <person name="Pelletier E."/>
            <person name="Niang G."/>
            <person name="Scheremetjew M."/>
            <person name="Finn R."/>
            <person name="Kale V."/>
            <person name="Holt S."/>
            <person name="Cochrane G."/>
            <person name="Meng A."/>
            <person name="Brown T."/>
            <person name="Cohen L."/>
        </authorList>
    </citation>
    <scope>NUCLEOTIDE SEQUENCE</scope>
    <source>
        <strain evidence="3">CCMP127</strain>
    </source>
</reference>
<evidence type="ECO:0000313" key="3">
    <source>
        <dbReference type="EMBL" id="CAE0407766.1"/>
    </source>
</evidence>
<evidence type="ECO:0000256" key="1">
    <source>
        <dbReference type="SAM" id="MobiDB-lite"/>
    </source>
</evidence>